<dbReference type="InterPro" id="IPR014756">
    <property type="entry name" value="Ig_E-set"/>
</dbReference>
<proteinExistence type="predicted"/>
<keyword evidence="1" id="KW-0812">Transmembrane</keyword>
<organism evidence="4 5">
    <name type="scientific">Asanoa iriomotensis</name>
    <dbReference type="NCBI Taxonomy" id="234613"/>
    <lineage>
        <taxon>Bacteria</taxon>
        <taxon>Bacillati</taxon>
        <taxon>Actinomycetota</taxon>
        <taxon>Actinomycetes</taxon>
        <taxon>Micromonosporales</taxon>
        <taxon>Micromonosporaceae</taxon>
        <taxon>Asanoa</taxon>
    </lineage>
</organism>
<accession>A0ABQ4C071</accession>
<dbReference type="Proteomes" id="UP000624325">
    <property type="component" value="Unassembled WGS sequence"/>
</dbReference>
<protein>
    <recommendedName>
        <fullName evidence="3">IPT/TIG domain-containing protein</fullName>
    </recommendedName>
</protein>
<dbReference type="InterPro" id="IPR002909">
    <property type="entry name" value="IPT_dom"/>
</dbReference>
<name>A0ABQ4C071_9ACTN</name>
<evidence type="ECO:0000256" key="1">
    <source>
        <dbReference type="SAM" id="Phobius"/>
    </source>
</evidence>
<sequence>MRHLRRALLVLALTGLAGFGPPATGAAANEVANPNSTQTTVPAPILGIDSVTPESGSTPGGFVVTVTGVGFAPGQTTVRLCDIDIPPAGVQVNPAGNVLTFTAPPCAAGPTQLRVTTSEGSASVSYRYYAQGSLPVTGGPVWLPLTGIALGVTGGLALLLTRRRRV</sequence>
<keyword evidence="2" id="KW-0732">Signal</keyword>
<evidence type="ECO:0000256" key="2">
    <source>
        <dbReference type="SAM" id="SignalP"/>
    </source>
</evidence>
<feature type="signal peptide" evidence="2">
    <location>
        <begin position="1"/>
        <end position="26"/>
    </location>
</feature>
<keyword evidence="5" id="KW-1185">Reference proteome</keyword>
<keyword evidence="1" id="KW-0472">Membrane</keyword>
<dbReference type="EMBL" id="BONC01000012">
    <property type="protein sequence ID" value="GIF56177.1"/>
    <property type="molecule type" value="Genomic_DNA"/>
</dbReference>
<keyword evidence="1" id="KW-1133">Transmembrane helix</keyword>
<evidence type="ECO:0000313" key="4">
    <source>
        <dbReference type="EMBL" id="GIF56177.1"/>
    </source>
</evidence>
<dbReference type="InterPro" id="IPR013783">
    <property type="entry name" value="Ig-like_fold"/>
</dbReference>
<dbReference type="Pfam" id="PF01833">
    <property type="entry name" value="TIG"/>
    <property type="match status" value="1"/>
</dbReference>
<feature type="transmembrane region" description="Helical" evidence="1">
    <location>
        <begin position="141"/>
        <end position="160"/>
    </location>
</feature>
<dbReference type="RefSeq" id="WP_203701978.1">
    <property type="nucleotide sequence ID" value="NZ_BAAALU010000012.1"/>
</dbReference>
<evidence type="ECO:0000259" key="3">
    <source>
        <dbReference type="Pfam" id="PF01833"/>
    </source>
</evidence>
<dbReference type="SUPFAM" id="SSF81296">
    <property type="entry name" value="E set domains"/>
    <property type="match status" value="1"/>
</dbReference>
<comment type="caution">
    <text evidence="4">The sequence shown here is derived from an EMBL/GenBank/DDBJ whole genome shotgun (WGS) entry which is preliminary data.</text>
</comment>
<dbReference type="Gene3D" id="2.60.40.10">
    <property type="entry name" value="Immunoglobulins"/>
    <property type="match status" value="1"/>
</dbReference>
<feature type="chain" id="PRO_5046338472" description="IPT/TIG domain-containing protein" evidence="2">
    <location>
        <begin position="27"/>
        <end position="166"/>
    </location>
</feature>
<reference evidence="4 5" key="1">
    <citation type="submission" date="2021-01" db="EMBL/GenBank/DDBJ databases">
        <title>Whole genome shotgun sequence of Asanoa iriomotensis NBRC 100142.</title>
        <authorList>
            <person name="Komaki H."/>
            <person name="Tamura T."/>
        </authorList>
    </citation>
    <scope>NUCLEOTIDE SEQUENCE [LARGE SCALE GENOMIC DNA]</scope>
    <source>
        <strain evidence="4 5">NBRC 100142</strain>
    </source>
</reference>
<feature type="domain" description="IPT/TIG" evidence="3">
    <location>
        <begin position="48"/>
        <end position="128"/>
    </location>
</feature>
<gene>
    <name evidence="4" type="ORF">Air01nite_22720</name>
</gene>
<evidence type="ECO:0000313" key="5">
    <source>
        <dbReference type="Proteomes" id="UP000624325"/>
    </source>
</evidence>